<dbReference type="InterPro" id="IPR036396">
    <property type="entry name" value="Cyt_P450_sf"/>
</dbReference>
<comment type="caution">
    <text evidence="1">The sequence shown here is derived from an EMBL/GenBank/DDBJ whole genome shotgun (WGS) entry which is preliminary data.</text>
</comment>
<evidence type="ECO:0000313" key="1">
    <source>
        <dbReference type="EMBL" id="GFO10044.1"/>
    </source>
</evidence>
<dbReference type="Proteomes" id="UP000735302">
    <property type="component" value="Unassembled WGS sequence"/>
</dbReference>
<dbReference type="Gene3D" id="1.10.630.10">
    <property type="entry name" value="Cytochrome P450"/>
    <property type="match status" value="1"/>
</dbReference>
<dbReference type="EMBL" id="BLXT01004140">
    <property type="protein sequence ID" value="GFO10044.1"/>
    <property type="molecule type" value="Genomic_DNA"/>
</dbReference>
<dbReference type="GO" id="GO:0020037">
    <property type="term" value="F:heme binding"/>
    <property type="evidence" value="ECO:0007669"/>
    <property type="project" value="InterPro"/>
</dbReference>
<dbReference type="SUPFAM" id="SSF48264">
    <property type="entry name" value="Cytochrome P450"/>
    <property type="match status" value="1"/>
</dbReference>
<evidence type="ECO:0000313" key="2">
    <source>
        <dbReference type="Proteomes" id="UP000735302"/>
    </source>
</evidence>
<dbReference type="GO" id="GO:0005506">
    <property type="term" value="F:iron ion binding"/>
    <property type="evidence" value="ECO:0007669"/>
    <property type="project" value="InterPro"/>
</dbReference>
<name>A0AAV4AUQ7_9GAST</name>
<gene>
    <name evidence="1" type="ORF">PoB_003654900</name>
</gene>
<proteinExistence type="predicted"/>
<sequence>MKVLAQLGGRPEDVSMLTRTSVSNNICSIIVGKRFNYHDPFLIAFLESFNKQVEAGENFSPVIVWPWLRHIPGNFHNSKTLNKESHVVIEQFW</sequence>
<organism evidence="1 2">
    <name type="scientific">Plakobranchus ocellatus</name>
    <dbReference type="NCBI Taxonomy" id="259542"/>
    <lineage>
        <taxon>Eukaryota</taxon>
        <taxon>Metazoa</taxon>
        <taxon>Spiralia</taxon>
        <taxon>Lophotrochozoa</taxon>
        <taxon>Mollusca</taxon>
        <taxon>Gastropoda</taxon>
        <taxon>Heterobranchia</taxon>
        <taxon>Euthyneura</taxon>
        <taxon>Panpulmonata</taxon>
        <taxon>Sacoglossa</taxon>
        <taxon>Placobranchoidea</taxon>
        <taxon>Plakobranchidae</taxon>
        <taxon>Plakobranchus</taxon>
    </lineage>
</organism>
<accession>A0AAV4AUQ7</accession>
<dbReference type="AlphaFoldDB" id="A0AAV4AUQ7"/>
<reference evidence="1 2" key="1">
    <citation type="journal article" date="2021" name="Elife">
        <title>Chloroplast acquisition without the gene transfer in kleptoplastic sea slugs, Plakobranchus ocellatus.</title>
        <authorList>
            <person name="Maeda T."/>
            <person name="Takahashi S."/>
            <person name="Yoshida T."/>
            <person name="Shimamura S."/>
            <person name="Takaki Y."/>
            <person name="Nagai Y."/>
            <person name="Toyoda A."/>
            <person name="Suzuki Y."/>
            <person name="Arimoto A."/>
            <person name="Ishii H."/>
            <person name="Satoh N."/>
            <person name="Nishiyama T."/>
            <person name="Hasebe M."/>
            <person name="Maruyama T."/>
            <person name="Minagawa J."/>
            <person name="Obokata J."/>
            <person name="Shigenobu S."/>
        </authorList>
    </citation>
    <scope>NUCLEOTIDE SEQUENCE [LARGE SCALE GENOMIC DNA]</scope>
</reference>
<dbReference type="GO" id="GO:0016705">
    <property type="term" value="F:oxidoreductase activity, acting on paired donors, with incorporation or reduction of molecular oxygen"/>
    <property type="evidence" value="ECO:0007669"/>
    <property type="project" value="InterPro"/>
</dbReference>
<keyword evidence="2" id="KW-1185">Reference proteome</keyword>
<dbReference type="GO" id="GO:0004497">
    <property type="term" value="F:monooxygenase activity"/>
    <property type="evidence" value="ECO:0007669"/>
    <property type="project" value="InterPro"/>
</dbReference>
<protein>
    <submittedName>
        <fullName evidence="1">Cytochrome p450 2d28</fullName>
    </submittedName>
</protein>